<dbReference type="Proteomes" id="UP001215280">
    <property type="component" value="Unassembled WGS sequence"/>
</dbReference>
<sequence>MTPPSCQRPALVRARMIVFIYRLLKQVLKRVLSRTRSAPAHQPPTLLDLPVDILELIFQILLNLEAMEEPYDHEVCNRALLIPLSETCRCMRTLTLPWIFREVYNWSRAGVAVWPETLWPFFVTVHIRDRSVRHPAEIPISPQLFRALPRMLALRKVTLRLSAAVPTELLSALSLAPNLFMLEIHQARLDALLPHTEPSFASLTSLSICISGFHGVIRVPNIDGAAEVSNMLALLRILANQITRLRISGDLLPPEFPALHWPKLHDFAITDHTPTPFISVPELVAQMPALRVLSVLFTADMTRQRGELFPPFILGVTGGQFLTNSSLHLTSVTLSNLKPEDPIFGQLPRSLESLHLLAMRDWYAPTVRWPSEELGDAPLRPHNVFGVLDRLSHLECLVDLSLTLGNLSSSDLINTIASKLPQLQRFQLGHPIFSDSEIHLIDFRHEPYLEALRRFQFLQHLKISLDIRRPSYERGPPANAAYWLLQDVPGLQTVSFRHYFSPGPAVWHTWDRSLLRHPPPHPLPLNTDTITIQPIN</sequence>
<proteinExistence type="predicted"/>
<organism evidence="1 2">
    <name type="scientific">Mycena maculata</name>
    <dbReference type="NCBI Taxonomy" id="230809"/>
    <lineage>
        <taxon>Eukaryota</taxon>
        <taxon>Fungi</taxon>
        <taxon>Dikarya</taxon>
        <taxon>Basidiomycota</taxon>
        <taxon>Agaricomycotina</taxon>
        <taxon>Agaricomycetes</taxon>
        <taxon>Agaricomycetidae</taxon>
        <taxon>Agaricales</taxon>
        <taxon>Marasmiineae</taxon>
        <taxon>Mycenaceae</taxon>
        <taxon>Mycena</taxon>
    </lineage>
</organism>
<comment type="caution">
    <text evidence="1">The sequence shown here is derived from an EMBL/GenBank/DDBJ whole genome shotgun (WGS) entry which is preliminary data.</text>
</comment>
<dbReference type="Gene3D" id="3.80.10.10">
    <property type="entry name" value="Ribonuclease Inhibitor"/>
    <property type="match status" value="1"/>
</dbReference>
<dbReference type="SUPFAM" id="SSF52047">
    <property type="entry name" value="RNI-like"/>
    <property type="match status" value="1"/>
</dbReference>
<dbReference type="AlphaFoldDB" id="A0AAD7NFP0"/>
<evidence type="ECO:0000313" key="1">
    <source>
        <dbReference type="EMBL" id="KAJ7760261.1"/>
    </source>
</evidence>
<gene>
    <name evidence="1" type="ORF">DFH07DRAFT_431391</name>
</gene>
<reference evidence="1" key="1">
    <citation type="submission" date="2023-03" db="EMBL/GenBank/DDBJ databases">
        <title>Massive genome expansion in bonnet fungi (Mycena s.s.) driven by repeated elements and novel gene families across ecological guilds.</title>
        <authorList>
            <consortium name="Lawrence Berkeley National Laboratory"/>
            <person name="Harder C.B."/>
            <person name="Miyauchi S."/>
            <person name="Viragh M."/>
            <person name="Kuo A."/>
            <person name="Thoen E."/>
            <person name="Andreopoulos B."/>
            <person name="Lu D."/>
            <person name="Skrede I."/>
            <person name="Drula E."/>
            <person name="Henrissat B."/>
            <person name="Morin E."/>
            <person name="Kohler A."/>
            <person name="Barry K."/>
            <person name="LaButti K."/>
            <person name="Morin E."/>
            <person name="Salamov A."/>
            <person name="Lipzen A."/>
            <person name="Mereny Z."/>
            <person name="Hegedus B."/>
            <person name="Baldrian P."/>
            <person name="Stursova M."/>
            <person name="Weitz H."/>
            <person name="Taylor A."/>
            <person name="Grigoriev I.V."/>
            <person name="Nagy L.G."/>
            <person name="Martin F."/>
            <person name="Kauserud H."/>
        </authorList>
    </citation>
    <scope>NUCLEOTIDE SEQUENCE</scope>
    <source>
        <strain evidence="1">CBHHK188m</strain>
    </source>
</reference>
<dbReference type="EMBL" id="JARJLG010000049">
    <property type="protein sequence ID" value="KAJ7760261.1"/>
    <property type="molecule type" value="Genomic_DNA"/>
</dbReference>
<protein>
    <submittedName>
        <fullName evidence="1">Uncharacterized protein</fullName>
    </submittedName>
</protein>
<dbReference type="InterPro" id="IPR032675">
    <property type="entry name" value="LRR_dom_sf"/>
</dbReference>
<evidence type="ECO:0000313" key="2">
    <source>
        <dbReference type="Proteomes" id="UP001215280"/>
    </source>
</evidence>
<name>A0AAD7NFP0_9AGAR</name>
<accession>A0AAD7NFP0</accession>
<keyword evidence="2" id="KW-1185">Reference proteome</keyword>